<dbReference type="RefSeq" id="WP_307411264.1">
    <property type="nucleotide sequence ID" value="NZ_JAUSTW010000007.1"/>
</dbReference>
<sequence>MKVLLFTPSYKRPYMLRQCILNMKNQSYTNFTHSISIMFDNESEVENYEVLFDDILDDRFKIQYKKNSSTHTNAMTTISQCPEPYDIYIKIDDDEIHKKDYVKTIVEYFETNECDVLSTKISYQLNNYHLSKGNYRSLGGHFPNNKFFMPMTFAFNHKAYQMLLNIKDNNNYEDLLWRTAWSKYGFKDENVDNSSNIIWHIHGKNTSVGNWFRPN</sequence>
<dbReference type="InterPro" id="IPR001173">
    <property type="entry name" value="Glyco_trans_2-like"/>
</dbReference>
<dbReference type="InterPro" id="IPR029044">
    <property type="entry name" value="Nucleotide-diphossugar_trans"/>
</dbReference>
<name>A0ABT9XZ08_9BACI</name>
<dbReference type="SUPFAM" id="SSF53448">
    <property type="entry name" value="Nucleotide-diphospho-sugar transferases"/>
    <property type="match status" value="1"/>
</dbReference>
<evidence type="ECO:0000313" key="2">
    <source>
        <dbReference type="EMBL" id="MDQ0200815.1"/>
    </source>
</evidence>
<reference evidence="2 3" key="1">
    <citation type="submission" date="2023-07" db="EMBL/GenBank/DDBJ databases">
        <title>Genomic Encyclopedia of Type Strains, Phase IV (KMG-IV): sequencing the most valuable type-strain genomes for metagenomic binning, comparative biology and taxonomic classification.</title>
        <authorList>
            <person name="Goeker M."/>
        </authorList>
    </citation>
    <scope>NUCLEOTIDE SEQUENCE [LARGE SCALE GENOMIC DNA]</scope>
    <source>
        <strain evidence="2 3">DSM 27594</strain>
    </source>
</reference>
<dbReference type="EMBL" id="JAUSTW010000007">
    <property type="protein sequence ID" value="MDQ0200815.1"/>
    <property type="molecule type" value="Genomic_DNA"/>
</dbReference>
<dbReference type="Gene3D" id="3.90.550.10">
    <property type="entry name" value="Spore Coat Polysaccharide Biosynthesis Protein SpsA, Chain A"/>
    <property type="match status" value="1"/>
</dbReference>
<keyword evidence="3" id="KW-1185">Reference proteome</keyword>
<comment type="caution">
    <text evidence="2">The sequence shown here is derived from an EMBL/GenBank/DDBJ whole genome shotgun (WGS) entry which is preliminary data.</text>
</comment>
<organism evidence="2 3">
    <name type="scientific">Neobacillus ginsengisoli</name>
    <dbReference type="NCBI Taxonomy" id="904295"/>
    <lineage>
        <taxon>Bacteria</taxon>
        <taxon>Bacillati</taxon>
        <taxon>Bacillota</taxon>
        <taxon>Bacilli</taxon>
        <taxon>Bacillales</taxon>
        <taxon>Bacillaceae</taxon>
        <taxon>Neobacillus</taxon>
    </lineage>
</organism>
<dbReference type="CDD" id="cd00761">
    <property type="entry name" value="Glyco_tranf_GTA_type"/>
    <property type="match status" value="1"/>
</dbReference>
<evidence type="ECO:0000259" key="1">
    <source>
        <dbReference type="Pfam" id="PF00535"/>
    </source>
</evidence>
<feature type="domain" description="Glycosyltransferase 2-like" evidence="1">
    <location>
        <begin position="6"/>
        <end position="136"/>
    </location>
</feature>
<accession>A0ABT9XZ08</accession>
<dbReference type="Pfam" id="PF00535">
    <property type="entry name" value="Glycos_transf_2"/>
    <property type="match status" value="1"/>
</dbReference>
<protein>
    <recommendedName>
        <fullName evidence="1">Glycosyltransferase 2-like domain-containing protein</fullName>
    </recommendedName>
</protein>
<proteinExistence type="predicted"/>
<evidence type="ECO:0000313" key="3">
    <source>
        <dbReference type="Proteomes" id="UP001224122"/>
    </source>
</evidence>
<dbReference type="Proteomes" id="UP001224122">
    <property type="component" value="Unassembled WGS sequence"/>
</dbReference>
<gene>
    <name evidence="2" type="ORF">J2S10_004017</name>
</gene>